<comment type="caution">
    <text evidence="3">The sequence shown here is derived from an EMBL/GenBank/DDBJ whole genome shotgun (WGS) entry which is preliminary data.</text>
</comment>
<proteinExistence type="predicted"/>
<evidence type="ECO:0000313" key="4">
    <source>
        <dbReference type="Proteomes" id="UP000664521"/>
    </source>
</evidence>
<evidence type="ECO:0000256" key="1">
    <source>
        <dbReference type="SAM" id="Coils"/>
    </source>
</evidence>
<name>A0A8H3ECD1_9LECA</name>
<gene>
    <name evidence="3" type="ORF">HETSPECPRED_000093</name>
</gene>
<evidence type="ECO:0000256" key="2">
    <source>
        <dbReference type="SAM" id="MobiDB-lite"/>
    </source>
</evidence>
<dbReference type="OrthoDB" id="21214at2759"/>
<evidence type="ECO:0000313" key="3">
    <source>
        <dbReference type="EMBL" id="CAF9903030.1"/>
    </source>
</evidence>
<dbReference type="PANTHER" id="PTHR39472:SF1">
    <property type="entry name" value="EXPRESSED PROTEIN"/>
    <property type="match status" value="1"/>
</dbReference>
<reference evidence="3" key="1">
    <citation type="submission" date="2021-03" db="EMBL/GenBank/DDBJ databases">
        <authorList>
            <person name="Tagirdzhanova G."/>
        </authorList>
    </citation>
    <scope>NUCLEOTIDE SEQUENCE</scope>
</reference>
<dbReference type="Proteomes" id="UP000664521">
    <property type="component" value="Unassembled WGS sequence"/>
</dbReference>
<sequence length="385" mass="42841">MASALRAIWQANQSKTDFSEQAEASPTSHKPEPPLSVTITPAGVLASSLFSNTASDEVAARRSHTPRRAKSRKSIPRRSPTLVDSENAIDTALPSDSHAQRKLLSMNDSTNMFPSFLDTNSSTSGPNSSMQRPAPMASQQQQQQQHQVNGTGSSMNGIGGGMNNGSGGLPMNAGQQMDVNMLYQKVIELSDVLRENRERTQAIVAGAEELATRAAANGANPSLQEADAEISGNRIADLERQLAREQNKTRTMLREQKENTRLIGEYETAVGNIVEMVRNYSFNNKTEKTSLQLHYNKLLQEEKDAHLEARLEKDHWHSKFMRSVEMLREAYKLRCEEEEVPTRIVAGLQNEVRAYRSALGMEKERPEDEFGWEILKDVADRGDDQ</sequence>
<feature type="region of interest" description="Disordered" evidence="2">
    <location>
        <begin position="1"/>
        <end position="38"/>
    </location>
</feature>
<keyword evidence="1" id="KW-0175">Coiled coil</keyword>
<feature type="compositionally biased region" description="Low complexity" evidence="2">
    <location>
        <begin position="139"/>
        <end position="151"/>
    </location>
</feature>
<keyword evidence="4" id="KW-1185">Reference proteome</keyword>
<feature type="region of interest" description="Disordered" evidence="2">
    <location>
        <begin position="113"/>
        <end position="151"/>
    </location>
</feature>
<dbReference type="PANTHER" id="PTHR39472">
    <property type="entry name" value="EXPRESSED PROTEIN"/>
    <property type="match status" value="1"/>
</dbReference>
<organism evidence="3 4">
    <name type="scientific">Heterodermia speciosa</name>
    <dbReference type="NCBI Taxonomy" id="116794"/>
    <lineage>
        <taxon>Eukaryota</taxon>
        <taxon>Fungi</taxon>
        <taxon>Dikarya</taxon>
        <taxon>Ascomycota</taxon>
        <taxon>Pezizomycotina</taxon>
        <taxon>Lecanoromycetes</taxon>
        <taxon>OSLEUM clade</taxon>
        <taxon>Lecanoromycetidae</taxon>
        <taxon>Caliciales</taxon>
        <taxon>Physciaceae</taxon>
        <taxon>Heterodermia</taxon>
    </lineage>
</organism>
<accession>A0A8H3ECD1</accession>
<protein>
    <submittedName>
        <fullName evidence="3">Uncharacterized protein</fullName>
    </submittedName>
</protein>
<feature type="coiled-coil region" evidence="1">
    <location>
        <begin position="228"/>
        <end position="255"/>
    </location>
</feature>
<dbReference type="AlphaFoldDB" id="A0A8H3ECD1"/>
<feature type="compositionally biased region" description="Polar residues" evidence="2">
    <location>
        <begin position="113"/>
        <end position="131"/>
    </location>
</feature>
<feature type="region of interest" description="Disordered" evidence="2">
    <location>
        <begin position="54"/>
        <end position="96"/>
    </location>
</feature>
<dbReference type="EMBL" id="CAJPDS010000001">
    <property type="protein sequence ID" value="CAF9903030.1"/>
    <property type="molecule type" value="Genomic_DNA"/>
</dbReference>
<feature type="compositionally biased region" description="Basic residues" evidence="2">
    <location>
        <begin position="61"/>
        <end position="76"/>
    </location>
</feature>